<dbReference type="EMBL" id="OW240914">
    <property type="protein sequence ID" value="CAH2277091.1"/>
    <property type="molecule type" value="Genomic_DNA"/>
</dbReference>
<dbReference type="Proteomes" id="UP001295444">
    <property type="component" value="Chromosome 03"/>
</dbReference>
<feature type="non-terminal residue" evidence="2">
    <location>
        <position position="1"/>
    </location>
</feature>
<protein>
    <submittedName>
        <fullName evidence="2">Uncharacterized protein</fullName>
    </submittedName>
</protein>
<evidence type="ECO:0000313" key="2">
    <source>
        <dbReference type="EMBL" id="CAH2277091.1"/>
    </source>
</evidence>
<gene>
    <name evidence="2" type="ORF">PECUL_23A004087</name>
</gene>
<evidence type="ECO:0000313" key="3">
    <source>
        <dbReference type="Proteomes" id="UP001295444"/>
    </source>
</evidence>
<reference evidence="2" key="1">
    <citation type="submission" date="2022-03" db="EMBL/GenBank/DDBJ databases">
        <authorList>
            <person name="Alioto T."/>
            <person name="Alioto T."/>
            <person name="Gomez Garrido J."/>
        </authorList>
    </citation>
    <scope>NUCLEOTIDE SEQUENCE</scope>
</reference>
<proteinExistence type="predicted"/>
<keyword evidence="3" id="KW-1185">Reference proteome</keyword>
<sequence>EKWYHFDLKERARDSCTGCFVSGVVLANPEVQGAGSLTGCSREAPTWSEHPDPAISSDLRAWLFSTIAESIPKALATFHEQASTDANPPAHIPSDSEDSHPSDHKGAPRKEKIAPLQDNMDPLEDSTSRLAGHVLEDYGVSGFCHLRVC</sequence>
<dbReference type="AlphaFoldDB" id="A0AAD1RS36"/>
<accession>A0AAD1RS36</accession>
<evidence type="ECO:0000256" key="1">
    <source>
        <dbReference type="SAM" id="MobiDB-lite"/>
    </source>
</evidence>
<feature type="compositionally biased region" description="Basic and acidic residues" evidence="1">
    <location>
        <begin position="97"/>
        <end position="113"/>
    </location>
</feature>
<organism evidence="2 3">
    <name type="scientific">Pelobates cultripes</name>
    <name type="common">Western spadefoot toad</name>
    <dbReference type="NCBI Taxonomy" id="61616"/>
    <lineage>
        <taxon>Eukaryota</taxon>
        <taxon>Metazoa</taxon>
        <taxon>Chordata</taxon>
        <taxon>Craniata</taxon>
        <taxon>Vertebrata</taxon>
        <taxon>Euteleostomi</taxon>
        <taxon>Amphibia</taxon>
        <taxon>Batrachia</taxon>
        <taxon>Anura</taxon>
        <taxon>Pelobatoidea</taxon>
        <taxon>Pelobatidae</taxon>
        <taxon>Pelobates</taxon>
    </lineage>
</organism>
<feature type="region of interest" description="Disordered" evidence="1">
    <location>
        <begin position="78"/>
        <end position="125"/>
    </location>
</feature>
<name>A0AAD1RS36_PELCU</name>